<dbReference type="PROSITE" id="PS50305">
    <property type="entry name" value="SIRTUIN"/>
    <property type="match status" value="1"/>
</dbReference>
<dbReference type="PANTHER" id="PTHR11085">
    <property type="entry name" value="NAD-DEPENDENT PROTEIN DEACYLASE SIRTUIN-5, MITOCHONDRIAL-RELATED"/>
    <property type="match status" value="1"/>
</dbReference>
<keyword evidence="4" id="KW-0479">Metal-binding</keyword>
<dbReference type="EC" id="2.3.1.286" evidence="1"/>
<evidence type="ECO:0000256" key="4">
    <source>
        <dbReference type="PROSITE-ProRule" id="PRU00236"/>
    </source>
</evidence>
<dbReference type="AlphaFoldDB" id="A0A853AMB5"/>
<keyword evidence="2" id="KW-0808">Transferase</keyword>
<evidence type="ECO:0000313" key="6">
    <source>
        <dbReference type="EMBL" id="NYI84926.1"/>
    </source>
</evidence>
<dbReference type="PANTHER" id="PTHR11085:SF4">
    <property type="entry name" value="NAD-DEPENDENT PROTEIN DEACYLASE"/>
    <property type="match status" value="1"/>
</dbReference>
<dbReference type="Proteomes" id="UP000587002">
    <property type="component" value="Unassembled WGS sequence"/>
</dbReference>
<gene>
    <name evidence="6" type="ORF">HNR68_003556</name>
</gene>
<feature type="active site" description="Proton acceptor" evidence="4">
    <location>
        <position position="127"/>
    </location>
</feature>
<feature type="binding site" evidence="4">
    <location>
        <position position="138"/>
    </location>
    <ligand>
        <name>Zn(2+)</name>
        <dbReference type="ChEBI" id="CHEBI:29105"/>
    </ligand>
</feature>
<dbReference type="InterPro" id="IPR050134">
    <property type="entry name" value="NAD-dep_sirtuin_deacylases"/>
</dbReference>
<dbReference type="RefSeq" id="WP_343050215.1">
    <property type="nucleotide sequence ID" value="NZ_BAABFH010000001.1"/>
</dbReference>
<feature type="binding site" evidence="4">
    <location>
        <position position="163"/>
    </location>
    <ligand>
        <name>Zn(2+)</name>
        <dbReference type="ChEBI" id="CHEBI:29105"/>
    </ligand>
</feature>
<reference evidence="6 7" key="1">
    <citation type="submission" date="2020-07" db="EMBL/GenBank/DDBJ databases">
        <title>Sequencing the genomes of 1000 actinobacteria strains.</title>
        <authorList>
            <person name="Klenk H.-P."/>
        </authorList>
    </citation>
    <scope>NUCLEOTIDE SEQUENCE [LARGE SCALE GENOMIC DNA]</scope>
    <source>
        <strain evidence="6 7">DSM 44065</strain>
    </source>
</reference>
<dbReference type="Gene3D" id="3.30.1600.10">
    <property type="entry name" value="SIR2/SIRT2 'Small Domain"/>
    <property type="match status" value="1"/>
</dbReference>
<dbReference type="Pfam" id="PF02146">
    <property type="entry name" value="SIR2"/>
    <property type="match status" value="1"/>
</dbReference>
<dbReference type="Gene3D" id="3.40.50.1220">
    <property type="entry name" value="TPP-binding domain"/>
    <property type="match status" value="1"/>
</dbReference>
<dbReference type="CDD" id="cd01407">
    <property type="entry name" value="SIR2-fam"/>
    <property type="match status" value="1"/>
</dbReference>
<dbReference type="InterPro" id="IPR026591">
    <property type="entry name" value="Sirtuin_cat_small_dom_sf"/>
</dbReference>
<organism evidence="6 7">
    <name type="scientific">Saccharopolyspora hordei</name>
    <dbReference type="NCBI Taxonomy" id="1838"/>
    <lineage>
        <taxon>Bacteria</taxon>
        <taxon>Bacillati</taxon>
        <taxon>Actinomycetota</taxon>
        <taxon>Actinomycetes</taxon>
        <taxon>Pseudonocardiales</taxon>
        <taxon>Pseudonocardiaceae</taxon>
        <taxon>Saccharopolyspora</taxon>
    </lineage>
</organism>
<feature type="domain" description="Deacetylase sirtuin-type" evidence="5">
    <location>
        <begin position="1"/>
        <end position="258"/>
    </location>
</feature>
<dbReference type="InterPro" id="IPR026590">
    <property type="entry name" value="Ssirtuin_cat_dom"/>
</dbReference>
<name>A0A853AMB5_9PSEU</name>
<comment type="caution">
    <text evidence="6">The sequence shown here is derived from an EMBL/GenBank/DDBJ whole genome shotgun (WGS) entry which is preliminary data.</text>
</comment>
<dbReference type="SUPFAM" id="SSF52467">
    <property type="entry name" value="DHS-like NAD/FAD-binding domain"/>
    <property type="match status" value="1"/>
</dbReference>
<keyword evidence="7" id="KW-1185">Reference proteome</keyword>
<evidence type="ECO:0000256" key="3">
    <source>
        <dbReference type="ARBA" id="ARBA00023027"/>
    </source>
</evidence>
<keyword evidence="6" id="KW-0378">Hydrolase</keyword>
<feature type="binding site" evidence="4">
    <location>
        <position position="160"/>
    </location>
    <ligand>
        <name>Zn(2+)</name>
        <dbReference type="ChEBI" id="CHEBI:29105"/>
    </ligand>
</feature>
<dbReference type="EMBL" id="JACCFJ010000001">
    <property type="protein sequence ID" value="NYI84926.1"/>
    <property type="molecule type" value="Genomic_DNA"/>
</dbReference>
<keyword evidence="4" id="KW-0862">Zinc</keyword>
<evidence type="ECO:0000313" key="7">
    <source>
        <dbReference type="Proteomes" id="UP000587002"/>
    </source>
</evidence>
<dbReference type="InterPro" id="IPR029035">
    <property type="entry name" value="DHS-like_NAD/FAD-binding_dom"/>
</dbReference>
<protein>
    <recommendedName>
        <fullName evidence="1">protein acetyllysine N-acetyltransferase</fullName>
        <ecNumber evidence="1">2.3.1.286</ecNumber>
    </recommendedName>
</protein>
<sequence length="273" mass="29195">MVQRGERDWQQARELFGGARRITALTGAGVSTASGIPDFRGPNGVWTKDPTAQRLSDIDSYVSDPAVREQAWRSRAEHPAWTAQPNAAHRAFVDLDRAGRLRALLTQNIDELHQRAGLDPDRVLELHGTIHQVVCLDCGELSPMRAALERVAAGEADPPCRSCGGILKSATISFGQALDPEVVRAAQRAALDCDLFVAAGTSLTVHPAAGLAELAVKAGAQLVICNAEPTPYDELAAAVLRGPLDEVLPELVAAPLTEPPQPLRTWGDPSTWS</sequence>
<accession>A0A853AMB5</accession>
<evidence type="ECO:0000259" key="5">
    <source>
        <dbReference type="PROSITE" id="PS50305"/>
    </source>
</evidence>
<evidence type="ECO:0000256" key="1">
    <source>
        <dbReference type="ARBA" id="ARBA00012928"/>
    </source>
</evidence>
<feature type="binding site" evidence="4">
    <location>
        <position position="135"/>
    </location>
    <ligand>
        <name>Zn(2+)</name>
        <dbReference type="ChEBI" id="CHEBI:29105"/>
    </ligand>
</feature>
<evidence type="ECO:0000256" key="2">
    <source>
        <dbReference type="ARBA" id="ARBA00022679"/>
    </source>
</evidence>
<dbReference type="InterPro" id="IPR003000">
    <property type="entry name" value="Sirtuin"/>
</dbReference>
<keyword evidence="3" id="KW-0520">NAD</keyword>
<proteinExistence type="predicted"/>
<dbReference type="GO" id="GO:0070403">
    <property type="term" value="F:NAD+ binding"/>
    <property type="evidence" value="ECO:0007669"/>
    <property type="project" value="InterPro"/>
</dbReference>
<dbReference type="GO" id="GO:0046872">
    <property type="term" value="F:metal ion binding"/>
    <property type="evidence" value="ECO:0007669"/>
    <property type="project" value="UniProtKB-KW"/>
</dbReference>
<dbReference type="GO" id="GO:0016787">
    <property type="term" value="F:hydrolase activity"/>
    <property type="evidence" value="ECO:0007669"/>
    <property type="project" value="UniProtKB-KW"/>
</dbReference>
<dbReference type="GO" id="GO:0017136">
    <property type="term" value="F:histone deacetylase activity, NAD-dependent"/>
    <property type="evidence" value="ECO:0007669"/>
    <property type="project" value="TreeGrafter"/>
</dbReference>